<dbReference type="Pfam" id="PF03428">
    <property type="entry name" value="RP-C"/>
    <property type="match status" value="1"/>
</dbReference>
<dbReference type="Proteomes" id="UP001241472">
    <property type="component" value="Unassembled WGS sequence"/>
</dbReference>
<proteinExistence type="predicted"/>
<sequence>MAEQTIRRHMASLVEAGLLTRKDSPNGKRYARRGRAGDITQAFGFSLQPLLSRSEEIFALAEKVERERLQIHLLREEISLHRRDIGKLLIVVEVEDVPGDWAALKIRLAELVSTLPRKAELNQLEAHLSILSRVHAEIVNSLKKFANSQNTSGNTSQNERHIESKPESRFDSNIAVVEPRAIKAPSSEKQLQKPLSLDLVNRACPNVAILTANGSIRNTQDLMSVQPVLCSMLSINRQLLDFANNTIGTVETAVTLACLYEKGEAIACASGYLRNLASSAKSGKFDVRPMVERLVMTQLATLQHTDTVNENTGVGDLKETSAFLTADEAKQAYLLSKKSSSPVLSAAKRFYGNPESSSMHRMTTRGMA</sequence>
<feature type="region of interest" description="Disordered" evidence="1">
    <location>
        <begin position="147"/>
        <end position="167"/>
    </location>
</feature>
<dbReference type="EMBL" id="JAUSRF010000001">
    <property type="protein sequence ID" value="MDP9835618.1"/>
    <property type="molecule type" value="Genomic_DNA"/>
</dbReference>
<protein>
    <submittedName>
        <fullName evidence="4">Replication initiation protein RepC</fullName>
    </submittedName>
</protein>
<keyword evidence="5" id="KW-1185">Reference proteome</keyword>
<evidence type="ECO:0000256" key="1">
    <source>
        <dbReference type="SAM" id="MobiDB-lite"/>
    </source>
</evidence>
<evidence type="ECO:0000313" key="5">
    <source>
        <dbReference type="Proteomes" id="UP001241472"/>
    </source>
</evidence>
<reference evidence="4 5" key="1">
    <citation type="submission" date="2023-07" db="EMBL/GenBank/DDBJ databases">
        <title>Sorghum-associated microbial communities from plants grown in Nebraska, USA.</title>
        <authorList>
            <person name="Schachtman D."/>
        </authorList>
    </citation>
    <scope>NUCLEOTIDE SEQUENCE [LARGE SCALE GENOMIC DNA]</scope>
    <source>
        <strain evidence="4 5">DS1307</strain>
    </source>
</reference>
<comment type="caution">
    <text evidence="4">The sequence shown here is derived from an EMBL/GenBank/DDBJ whole genome shotgun (WGS) entry which is preliminary data.</text>
</comment>
<dbReference type="NCBIfam" id="NF040974">
    <property type="entry name" value="RepABC_RepC"/>
    <property type="match status" value="1"/>
</dbReference>
<feature type="compositionally biased region" description="Low complexity" evidence="1">
    <location>
        <begin position="147"/>
        <end position="157"/>
    </location>
</feature>
<evidence type="ECO:0000259" key="2">
    <source>
        <dbReference type="Pfam" id="PF03428"/>
    </source>
</evidence>
<feature type="domain" description="Plasmid replication protein C N-terminal" evidence="2">
    <location>
        <begin position="1"/>
        <end position="89"/>
    </location>
</feature>
<feature type="compositionally biased region" description="Basic and acidic residues" evidence="1">
    <location>
        <begin position="158"/>
        <end position="167"/>
    </location>
</feature>
<dbReference type="InterPro" id="IPR005090">
    <property type="entry name" value="RepC_N"/>
</dbReference>
<dbReference type="Pfam" id="PF11800">
    <property type="entry name" value="RP-C_C"/>
    <property type="match status" value="1"/>
</dbReference>
<evidence type="ECO:0000313" key="4">
    <source>
        <dbReference type="EMBL" id="MDP9835618.1"/>
    </source>
</evidence>
<feature type="domain" description="Plasmid replication protein C C-terminal" evidence="3">
    <location>
        <begin position="197"/>
        <end position="291"/>
    </location>
</feature>
<dbReference type="InterPro" id="IPR047611">
    <property type="entry name" value="RepABC_RepC"/>
</dbReference>
<gene>
    <name evidence="4" type="ORF">J2T09_000359</name>
</gene>
<name>A0ABT9PMC7_9HYPH</name>
<evidence type="ECO:0000259" key="3">
    <source>
        <dbReference type="Pfam" id="PF11800"/>
    </source>
</evidence>
<accession>A0ABT9PMC7</accession>
<organism evidence="4 5">
    <name type="scientific">Neorhizobium huautlense</name>
    <dbReference type="NCBI Taxonomy" id="67774"/>
    <lineage>
        <taxon>Bacteria</taxon>
        <taxon>Pseudomonadati</taxon>
        <taxon>Pseudomonadota</taxon>
        <taxon>Alphaproteobacteria</taxon>
        <taxon>Hyphomicrobiales</taxon>
        <taxon>Rhizobiaceae</taxon>
        <taxon>Rhizobium/Agrobacterium group</taxon>
        <taxon>Neorhizobium</taxon>
    </lineage>
</organism>
<dbReference type="InterPro" id="IPR021760">
    <property type="entry name" value="RepC_C"/>
</dbReference>